<proteinExistence type="predicted"/>
<comment type="caution">
    <text evidence="1">The sequence shown here is derived from an EMBL/GenBank/DDBJ whole genome shotgun (WGS) entry which is preliminary data.</text>
</comment>
<dbReference type="EMBL" id="CAJVQB010067727">
    <property type="protein sequence ID" value="CAG8842036.1"/>
    <property type="molecule type" value="Genomic_DNA"/>
</dbReference>
<dbReference type="Proteomes" id="UP000789901">
    <property type="component" value="Unassembled WGS sequence"/>
</dbReference>
<keyword evidence="2" id="KW-1185">Reference proteome</keyword>
<feature type="non-terminal residue" evidence="1">
    <location>
        <position position="90"/>
    </location>
</feature>
<evidence type="ECO:0000313" key="2">
    <source>
        <dbReference type="Proteomes" id="UP000789901"/>
    </source>
</evidence>
<protein>
    <submittedName>
        <fullName evidence="1">14911_t:CDS:1</fullName>
    </submittedName>
</protein>
<evidence type="ECO:0000313" key="1">
    <source>
        <dbReference type="EMBL" id="CAG8842036.1"/>
    </source>
</evidence>
<reference evidence="1 2" key="1">
    <citation type="submission" date="2021-06" db="EMBL/GenBank/DDBJ databases">
        <authorList>
            <person name="Kallberg Y."/>
            <person name="Tangrot J."/>
            <person name="Rosling A."/>
        </authorList>
    </citation>
    <scope>NUCLEOTIDE SEQUENCE [LARGE SCALE GENOMIC DNA]</scope>
    <source>
        <strain evidence="1 2">120-4 pot B 10/14</strain>
    </source>
</reference>
<gene>
    <name evidence="1" type="ORF">GMARGA_LOCUS35773</name>
</gene>
<sequence>MLQEINKEISEIEKLNQSKIGIILVKDDTEKELREKVKKLKAHQKGIYKARKLKNNLAYKQKIESYIEKRYNNFTDNTKKMISSILQRHK</sequence>
<name>A0ABN7WVY9_GIGMA</name>
<organism evidence="1 2">
    <name type="scientific">Gigaspora margarita</name>
    <dbReference type="NCBI Taxonomy" id="4874"/>
    <lineage>
        <taxon>Eukaryota</taxon>
        <taxon>Fungi</taxon>
        <taxon>Fungi incertae sedis</taxon>
        <taxon>Mucoromycota</taxon>
        <taxon>Glomeromycotina</taxon>
        <taxon>Glomeromycetes</taxon>
        <taxon>Diversisporales</taxon>
        <taxon>Gigasporaceae</taxon>
        <taxon>Gigaspora</taxon>
    </lineage>
</organism>
<accession>A0ABN7WVY9</accession>